<dbReference type="InterPro" id="IPR049730">
    <property type="entry name" value="SNF2/RAD54-like_C"/>
</dbReference>
<dbReference type="PANTHER" id="PTHR45797:SF3">
    <property type="entry name" value="TRANSCRIPTIONAL REGULATOR ATRX HOMOLOG"/>
    <property type="match status" value="1"/>
</dbReference>
<evidence type="ECO:0000259" key="10">
    <source>
        <dbReference type="PROSITE" id="PS51192"/>
    </source>
</evidence>
<evidence type="ECO:0000256" key="8">
    <source>
        <dbReference type="ARBA" id="ARBA00023242"/>
    </source>
</evidence>
<feature type="compositionally biased region" description="Basic and acidic residues" evidence="9">
    <location>
        <begin position="185"/>
        <end position="198"/>
    </location>
</feature>
<evidence type="ECO:0000313" key="12">
    <source>
        <dbReference type="EMBL" id="KAJ8925712.1"/>
    </source>
</evidence>
<feature type="domain" description="Helicase C-terminal" evidence="11">
    <location>
        <begin position="1208"/>
        <end position="1388"/>
    </location>
</feature>
<dbReference type="GO" id="GO:0003677">
    <property type="term" value="F:DNA binding"/>
    <property type="evidence" value="ECO:0007669"/>
    <property type="project" value="UniProtKB-KW"/>
</dbReference>
<feature type="compositionally biased region" description="Basic residues" evidence="9">
    <location>
        <begin position="1167"/>
        <end position="1180"/>
    </location>
</feature>
<dbReference type="PANTHER" id="PTHR45797">
    <property type="entry name" value="RAD54-LIKE"/>
    <property type="match status" value="1"/>
</dbReference>
<keyword evidence="4" id="KW-0378">Hydrolase</keyword>
<dbReference type="GO" id="GO:0004386">
    <property type="term" value="F:helicase activity"/>
    <property type="evidence" value="ECO:0007669"/>
    <property type="project" value="UniProtKB-KW"/>
</dbReference>
<dbReference type="InterPro" id="IPR044574">
    <property type="entry name" value="ARIP4-like"/>
</dbReference>
<feature type="region of interest" description="Disordered" evidence="9">
    <location>
        <begin position="333"/>
        <end position="360"/>
    </location>
</feature>
<comment type="subcellular location">
    <subcellularLocation>
        <location evidence="1">Nucleus</location>
    </subcellularLocation>
</comment>
<proteinExistence type="inferred from homology"/>
<dbReference type="Gene3D" id="3.40.50.10810">
    <property type="entry name" value="Tandem AAA-ATPase domain"/>
    <property type="match status" value="1"/>
</dbReference>
<reference evidence="12 13" key="1">
    <citation type="journal article" date="2023" name="Insect Mol. Biol.">
        <title>Genome sequencing provides insights into the evolution of gene families encoding plant cell wall-degrading enzymes in longhorned beetles.</title>
        <authorList>
            <person name="Shin N.R."/>
            <person name="Okamura Y."/>
            <person name="Kirsch R."/>
            <person name="Pauchet Y."/>
        </authorList>
    </citation>
    <scope>NUCLEOTIDE SEQUENCE [LARGE SCALE GENOMIC DNA]</scope>
    <source>
        <strain evidence="12">EAD_L_NR</strain>
    </source>
</reference>
<feature type="region of interest" description="Disordered" evidence="9">
    <location>
        <begin position="1588"/>
        <end position="1609"/>
    </location>
</feature>
<keyword evidence="6" id="KW-0067">ATP-binding</keyword>
<dbReference type="EMBL" id="JANEYG010000001">
    <property type="protein sequence ID" value="KAJ8925712.1"/>
    <property type="molecule type" value="Genomic_DNA"/>
</dbReference>
<keyword evidence="13" id="KW-1185">Reference proteome</keyword>
<dbReference type="GO" id="GO:0005524">
    <property type="term" value="F:ATP binding"/>
    <property type="evidence" value="ECO:0007669"/>
    <property type="project" value="UniProtKB-KW"/>
</dbReference>
<feature type="compositionally biased region" description="Basic and acidic residues" evidence="9">
    <location>
        <begin position="529"/>
        <end position="626"/>
    </location>
</feature>
<feature type="region of interest" description="Disordered" evidence="9">
    <location>
        <begin position="79"/>
        <end position="160"/>
    </location>
</feature>
<sequence length="1609" mass="184647">MSKEEIVFSRVLGQFSKIIEIIDDTKEIEDFLVQLKLDKKEGLETVLDKAKSLVDSLYDHSVKIKEDFYKHYNSLKQTSNENEVHENLAEGKGEKKIENGDHTKNTPVDTEHNESSAEDEGGKENEEDNNLNNLPEDPLKCTDTIDTSVTGKDENKENTGLAESLDKNLVDLRIIQILEKNNGKENREDTSALKEPLKNKIHSKTNQPLNTEDDSDLLSKAKTGKDSKPSEDLSDSDLDEEVCKKRSRNKMRHKNKDKEKAVEVIEDSDCDVGNSCDDEDGNHKRKSYRIQDKEESRQIHKIELRKKFYATRVKLTKAEAERRRNVTYEISSDSEFETTTRNKQSGKKKSTERRLSDISSLSKDEWDATANLRKNRIESTSSNAPTDESNLIPLINVDDEKLKWQVYILLPKIECSRLKEVYRENKEIFEPKRLTNPSPPKKRKQKKYKAAKMDKPKSSSDEKSESKKQKAAEEKVSLDNDMETSDDEPLTKLLECKDTNKVNSSANKEVSECVVDEDLAHLAAIAVEKLKASDEKAKTSSDKSESETEIADKAVEMDKETIADPEEKSSEDERNVTDMSPVEKSDEENMKEDKEKSPADKEEDKKEAETGSDSDAQKTRKDKDADEIVTVRIDSTDSEVELKKISKLKKSLRKAVVLSDSDDSDKNEKKNSNNDKSEEENPKSEDEKPELSNKNPTRKRIRNARDSSSSGEEDKSTRKNIRRVIGQDALSESTKKAEAEEKERKARIAEKQKKYNKLFEGITESKLDKLILDYDEEEKKEIISVNKKIVKKLKPHQASGIQFMWDACFESLERTKNTKGSGCILAHCMGLGKTLQVIALSHTLLTNSDTTEVRKVLVVCPLNTVLNWKSEFKKWLPRDSELEVHELVSCRQNYERQYKVKEWHEDGGVLIIGYQMFRNLTNPDNKKLSKKMRNVFCEGLVDPGPDLVVCDEGHLLKNEKTHLSISMNRIKTARRIVLTGTPLQNNLKEYWCMVQFIKPNLLGTYKEYLNRFVNPITNGQYTDSTQRDILVMRKRSHVLHKLLDGVVQRKDYAVLEPYLPPKYEYVLFIKLTETQVKLYKHYMERYARQGDGSNRTSFLFADFQQLQRICTHPRVLLEKSSEKREKDYDTESEGSLKDFIDDGDESSAQSSDNSSESGSSDSEGCVKKGKSKKTGKQQRVRLTRAQAAQKYCDGEELNNINHSGKLFLFFQILKECEEIGDKILVFSQSLYTLNCIEYFLEKIDEATQNGTTEKVGGHSGSWCIGQDYFRIDGSSSCDNRASWCNMFNNPDNTRARLFLISTKAGGLGINLIAANRVIIFDVSWNPSHDIQSIYRVYRFGQTKPCYIYRFVSYGTMEMKIYERQVTKQAISKRVIDEQQIDRHYNQNDLQELYKCDLEPDERPIPMVPKDVLLGEMLQKYENTIFKYHLHQSLLENKEDEGLNEEERKAAWEEFENEKVLRKTTGIGFAPNARINAQAIETALANIVRKDNPTWSEVQIKGIIPALVQQLQVQLSEGDMSMYTRVQEEIQQMQEIQAQKLREVYYQQQFMRMLQKQQQQAKLMGNMFINPNQFGRPQAGFSNMFPGNMNQGGPSTAARSLSNDVIELND</sequence>
<dbReference type="PROSITE" id="PS51194">
    <property type="entry name" value="HELICASE_CTER"/>
    <property type="match status" value="1"/>
</dbReference>
<evidence type="ECO:0000256" key="3">
    <source>
        <dbReference type="ARBA" id="ARBA00022741"/>
    </source>
</evidence>
<feature type="region of interest" description="Disordered" evidence="9">
    <location>
        <begin position="185"/>
        <end position="240"/>
    </location>
</feature>
<feature type="region of interest" description="Disordered" evidence="9">
    <location>
        <begin position="431"/>
        <end position="511"/>
    </location>
</feature>
<evidence type="ECO:0000256" key="2">
    <source>
        <dbReference type="ARBA" id="ARBA00007025"/>
    </source>
</evidence>
<evidence type="ECO:0000256" key="6">
    <source>
        <dbReference type="ARBA" id="ARBA00022840"/>
    </source>
</evidence>
<feature type="domain" description="Helicase ATP-binding" evidence="10">
    <location>
        <begin position="814"/>
        <end position="1000"/>
    </location>
</feature>
<feature type="compositionally biased region" description="Polar residues" evidence="9">
    <location>
        <begin position="1588"/>
        <end position="1602"/>
    </location>
</feature>
<evidence type="ECO:0008006" key="14">
    <source>
        <dbReference type="Google" id="ProtNLM"/>
    </source>
</evidence>
<feature type="region of interest" description="Disordered" evidence="9">
    <location>
        <begin position="529"/>
        <end position="746"/>
    </location>
</feature>
<dbReference type="Proteomes" id="UP001159042">
    <property type="component" value="Unassembled WGS sequence"/>
</dbReference>
<comment type="similarity">
    <text evidence="2">Belongs to the SNF2/RAD54 helicase family.</text>
</comment>
<dbReference type="CDD" id="cd18793">
    <property type="entry name" value="SF2_C_SNF"/>
    <property type="match status" value="1"/>
</dbReference>
<accession>A0AAV8WGM6</accession>
<feature type="compositionally biased region" description="Basic and acidic residues" evidence="9">
    <location>
        <begin position="1121"/>
        <end position="1140"/>
    </location>
</feature>
<dbReference type="Gene3D" id="3.40.50.300">
    <property type="entry name" value="P-loop containing nucleotide triphosphate hydrolases"/>
    <property type="match status" value="2"/>
</dbReference>
<evidence type="ECO:0000256" key="5">
    <source>
        <dbReference type="ARBA" id="ARBA00022806"/>
    </source>
</evidence>
<feature type="region of interest" description="Disordered" evidence="9">
    <location>
        <begin position="1121"/>
        <end position="1180"/>
    </location>
</feature>
<gene>
    <name evidence="12" type="ORF">NQ315_009559</name>
</gene>
<dbReference type="InterPro" id="IPR014001">
    <property type="entry name" value="Helicase_ATP-bd"/>
</dbReference>
<feature type="compositionally biased region" description="Basic and acidic residues" evidence="9">
    <location>
        <begin position="451"/>
        <end position="478"/>
    </location>
</feature>
<feature type="compositionally biased region" description="Basic and acidic residues" evidence="9">
    <location>
        <begin position="217"/>
        <end position="231"/>
    </location>
</feature>
<evidence type="ECO:0000256" key="1">
    <source>
        <dbReference type="ARBA" id="ARBA00004123"/>
    </source>
</evidence>
<dbReference type="Pfam" id="PF00271">
    <property type="entry name" value="Helicase_C"/>
    <property type="match status" value="1"/>
</dbReference>
<evidence type="ECO:0000256" key="9">
    <source>
        <dbReference type="SAM" id="MobiDB-lite"/>
    </source>
</evidence>
<keyword evidence="3" id="KW-0547">Nucleotide-binding</keyword>
<dbReference type="SMART" id="SM00490">
    <property type="entry name" value="HELICc"/>
    <property type="match status" value="1"/>
</dbReference>
<dbReference type="InterPro" id="IPR038718">
    <property type="entry name" value="SNF2-like_sf"/>
</dbReference>
<evidence type="ECO:0000313" key="13">
    <source>
        <dbReference type="Proteomes" id="UP001159042"/>
    </source>
</evidence>
<evidence type="ECO:0000256" key="4">
    <source>
        <dbReference type="ARBA" id="ARBA00022801"/>
    </source>
</evidence>
<dbReference type="PROSITE" id="PS51192">
    <property type="entry name" value="HELICASE_ATP_BIND_1"/>
    <property type="match status" value="1"/>
</dbReference>
<dbReference type="Gene3D" id="1.20.120.850">
    <property type="entry name" value="SWI2/SNF2 ATPases, N-terminal domain"/>
    <property type="match status" value="1"/>
</dbReference>
<dbReference type="SUPFAM" id="SSF52540">
    <property type="entry name" value="P-loop containing nucleoside triphosphate hydrolases"/>
    <property type="match status" value="2"/>
</dbReference>
<feature type="compositionally biased region" description="Basic and acidic residues" evidence="9">
    <location>
        <begin position="664"/>
        <end position="691"/>
    </location>
</feature>
<protein>
    <recommendedName>
        <fullName evidence="14">Transcriptional regulator ATRX homolog</fullName>
    </recommendedName>
</protein>
<organism evidence="12 13">
    <name type="scientific">Exocentrus adspersus</name>
    <dbReference type="NCBI Taxonomy" id="1586481"/>
    <lineage>
        <taxon>Eukaryota</taxon>
        <taxon>Metazoa</taxon>
        <taxon>Ecdysozoa</taxon>
        <taxon>Arthropoda</taxon>
        <taxon>Hexapoda</taxon>
        <taxon>Insecta</taxon>
        <taxon>Pterygota</taxon>
        <taxon>Neoptera</taxon>
        <taxon>Endopterygota</taxon>
        <taxon>Coleoptera</taxon>
        <taxon>Polyphaga</taxon>
        <taxon>Cucujiformia</taxon>
        <taxon>Chrysomeloidea</taxon>
        <taxon>Cerambycidae</taxon>
        <taxon>Lamiinae</taxon>
        <taxon>Acanthocinini</taxon>
        <taxon>Exocentrus</taxon>
    </lineage>
</organism>
<feature type="compositionally biased region" description="Basic and acidic residues" evidence="9">
    <location>
        <begin position="733"/>
        <end position="746"/>
    </location>
</feature>
<dbReference type="InterPro" id="IPR027417">
    <property type="entry name" value="P-loop_NTPase"/>
</dbReference>
<evidence type="ECO:0000256" key="7">
    <source>
        <dbReference type="ARBA" id="ARBA00023125"/>
    </source>
</evidence>
<keyword evidence="5" id="KW-0347">Helicase</keyword>
<comment type="caution">
    <text evidence="12">The sequence shown here is derived from an EMBL/GenBank/DDBJ whole genome shotgun (WGS) entry which is preliminary data.</text>
</comment>
<dbReference type="GO" id="GO:0016887">
    <property type="term" value="F:ATP hydrolysis activity"/>
    <property type="evidence" value="ECO:0007669"/>
    <property type="project" value="InterPro"/>
</dbReference>
<feature type="compositionally biased region" description="Basic and acidic residues" evidence="9">
    <location>
        <begin position="82"/>
        <end position="124"/>
    </location>
</feature>
<keyword evidence="7" id="KW-0238">DNA-binding</keyword>
<dbReference type="Pfam" id="PF00176">
    <property type="entry name" value="SNF2-rel_dom"/>
    <property type="match status" value="1"/>
</dbReference>
<evidence type="ECO:0000259" key="11">
    <source>
        <dbReference type="PROSITE" id="PS51194"/>
    </source>
</evidence>
<feature type="compositionally biased region" description="Polar residues" evidence="9">
    <location>
        <begin position="333"/>
        <end position="343"/>
    </location>
</feature>
<keyword evidence="8" id="KW-0539">Nucleus</keyword>
<dbReference type="InterPro" id="IPR000330">
    <property type="entry name" value="SNF2_N"/>
</dbReference>
<dbReference type="SMART" id="SM00487">
    <property type="entry name" value="DEXDc"/>
    <property type="match status" value="1"/>
</dbReference>
<feature type="compositionally biased region" description="Basic residues" evidence="9">
    <location>
        <begin position="440"/>
        <end position="450"/>
    </location>
</feature>
<feature type="compositionally biased region" description="Low complexity" evidence="9">
    <location>
        <begin position="1146"/>
        <end position="1163"/>
    </location>
</feature>
<dbReference type="GO" id="GO:0005634">
    <property type="term" value="C:nucleus"/>
    <property type="evidence" value="ECO:0007669"/>
    <property type="project" value="UniProtKB-SubCell"/>
</dbReference>
<dbReference type="InterPro" id="IPR001650">
    <property type="entry name" value="Helicase_C-like"/>
</dbReference>
<name>A0AAV8WGM6_9CUCU</name>